<comment type="caution">
    <text evidence="2">The sequence shown here is derived from an EMBL/GenBank/DDBJ whole genome shotgun (WGS) entry which is preliminary data.</text>
</comment>
<name>A0A8H6IX86_9PEZI</name>
<dbReference type="EMBL" id="WIGN01000266">
    <property type="protein sequence ID" value="KAF6802572.1"/>
    <property type="molecule type" value="Genomic_DNA"/>
</dbReference>
<sequence length="123" mass="13300">MRHPRARYGTAGTKISNHVTDEDPPLRPAIMAAAPNSQRPGQHRAARRHHAEASHARAGKPAPSAPKDCQTTGARCKRAIHPALHQEAPEDPTAPQGTRQVTLPTTSGSCSRHCQMPIYMPSH</sequence>
<gene>
    <name evidence="2" type="ORF">CSOJ01_11487</name>
</gene>
<feature type="compositionally biased region" description="Polar residues" evidence="1">
    <location>
        <begin position="95"/>
        <end position="109"/>
    </location>
</feature>
<evidence type="ECO:0000256" key="1">
    <source>
        <dbReference type="SAM" id="MobiDB-lite"/>
    </source>
</evidence>
<feature type="compositionally biased region" description="Basic residues" evidence="1">
    <location>
        <begin position="41"/>
        <end position="50"/>
    </location>
</feature>
<organism evidence="2 3">
    <name type="scientific">Colletotrichum sojae</name>
    <dbReference type="NCBI Taxonomy" id="2175907"/>
    <lineage>
        <taxon>Eukaryota</taxon>
        <taxon>Fungi</taxon>
        <taxon>Dikarya</taxon>
        <taxon>Ascomycota</taxon>
        <taxon>Pezizomycotina</taxon>
        <taxon>Sordariomycetes</taxon>
        <taxon>Hypocreomycetidae</taxon>
        <taxon>Glomerellales</taxon>
        <taxon>Glomerellaceae</taxon>
        <taxon>Colletotrichum</taxon>
        <taxon>Colletotrichum orchidearum species complex</taxon>
    </lineage>
</organism>
<feature type="region of interest" description="Disordered" evidence="1">
    <location>
        <begin position="1"/>
        <end position="109"/>
    </location>
</feature>
<protein>
    <submittedName>
        <fullName evidence="2">Uncharacterized protein</fullName>
    </submittedName>
</protein>
<accession>A0A8H6IX86</accession>
<dbReference type="AlphaFoldDB" id="A0A8H6IX86"/>
<proteinExistence type="predicted"/>
<dbReference type="Proteomes" id="UP000652219">
    <property type="component" value="Unassembled WGS sequence"/>
</dbReference>
<keyword evidence="3" id="KW-1185">Reference proteome</keyword>
<evidence type="ECO:0000313" key="3">
    <source>
        <dbReference type="Proteomes" id="UP000652219"/>
    </source>
</evidence>
<evidence type="ECO:0000313" key="2">
    <source>
        <dbReference type="EMBL" id="KAF6802572.1"/>
    </source>
</evidence>
<reference evidence="2 3" key="1">
    <citation type="journal article" date="2020" name="Phytopathology">
        <title>Genome Sequence Resources of Colletotrichum truncatum, C. plurivorum, C. musicola, and C. sojae: Four Species Pathogenic to Soybean (Glycine max).</title>
        <authorList>
            <person name="Rogerio F."/>
            <person name="Boufleur T.R."/>
            <person name="Ciampi-Guillardi M."/>
            <person name="Sukno S.A."/>
            <person name="Thon M.R."/>
            <person name="Massola Junior N.S."/>
            <person name="Baroncelli R."/>
        </authorList>
    </citation>
    <scope>NUCLEOTIDE SEQUENCE [LARGE SCALE GENOMIC DNA]</scope>
    <source>
        <strain evidence="2 3">LFN0009</strain>
    </source>
</reference>